<gene>
    <name evidence="1" type="ORF">CEPIT_LOCUS10557</name>
</gene>
<protein>
    <submittedName>
        <fullName evidence="1">Uncharacterized protein</fullName>
    </submittedName>
</protein>
<sequence>MKQKLRCAPVVSLSLKGSHVLTYYRSLTL</sequence>
<name>A0AAV0CZS2_9ASTE</name>
<dbReference type="EMBL" id="CAMAPF010000060">
    <property type="protein sequence ID" value="CAH9088765.1"/>
    <property type="molecule type" value="Genomic_DNA"/>
</dbReference>
<comment type="caution">
    <text evidence="1">The sequence shown here is derived from an EMBL/GenBank/DDBJ whole genome shotgun (WGS) entry which is preliminary data.</text>
</comment>
<dbReference type="Proteomes" id="UP001152523">
    <property type="component" value="Unassembled WGS sequence"/>
</dbReference>
<organism evidence="1 2">
    <name type="scientific">Cuscuta epithymum</name>
    <dbReference type="NCBI Taxonomy" id="186058"/>
    <lineage>
        <taxon>Eukaryota</taxon>
        <taxon>Viridiplantae</taxon>
        <taxon>Streptophyta</taxon>
        <taxon>Embryophyta</taxon>
        <taxon>Tracheophyta</taxon>
        <taxon>Spermatophyta</taxon>
        <taxon>Magnoliopsida</taxon>
        <taxon>eudicotyledons</taxon>
        <taxon>Gunneridae</taxon>
        <taxon>Pentapetalae</taxon>
        <taxon>asterids</taxon>
        <taxon>lamiids</taxon>
        <taxon>Solanales</taxon>
        <taxon>Convolvulaceae</taxon>
        <taxon>Cuscuteae</taxon>
        <taxon>Cuscuta</taxon>
        <taxon>Cuscuta subgen. Cuscuta</taxon>
    </lineage>
</organism>
<reference evidence="1" key="1">
    <citation type="submission" date="2022-07" db="EMBL/GenBank/DDBJ databases">
        <authorList>
            <person name="Macas J."/>
            <person name="Novak P."/>
            <person name="Neumann P."/>
        </authorList>
    </citation>
    <scope>NUCLEOTIDE SEQUENCE</scope>
</reference>
<evidence type="ECO:0000313" key="2">
    <source>
        <dbReference type="Proteomes" id="UP001152523"/>
    </source>
</evidence>
<evidence type="ECO:0000313" key="1">
    <source>
        <dbReference type="EMBL" id="CAH9088765.1"/>
    </source>
</evidence>
<accession>A0AAV0CZS2</accession>
<keyword evidence="2" id="KW-1185">Reference proteome</keyword>
<proteinExistence type="predicted"/>
<dbReference type="AlphaFoldDB" id="A0AAV0CZS2"/>